<dbReference type="PROSITE" id="PS51318">
    <property type="entry name" value="TAT"/>
    <property type="match status" value="1"/>
</dbReference>
<evidence type="ECO:0000313" key="2">
    <source>
        <dbReference type="EMBL" id="AYQ73805.1"/>
    </source>
</evidence>
<dbReference type="SUPFAM" id="SSF51126">
    <property type="entry name" value="Pectin lyase-like"/>
    <property type="match status" value="1"/>
</dbReference>
<dbReference type="InterPro" id="IPR019546">
    <property type="entry name" value="TAT_signal_bac_arc"/>
</dbReference>
<dbReference type="InterPro" id="IPR012334">
    <property type="entry name" value="Pectin_lyas_fold"/>
</dbReference>
<proteinExistence type="predicted"/>
<dbReference type="InterPro" id="IPR024535">
    <property type="entry name" value="RHGA/B-epi-like_pectate_lyase"/>
</dbReference>
<dbReference type="KEGG" id="coh:EAV92_15205"/>
<dbReference type="Proteomes" id="UP000269097">
    <property type="component" value="Chromosome"/>
</dbReference>
<keyword evidence="3" id="KW-1185">Reference proteome</keyword>
<gene>
    <name evidence="2" type="ORF">EAV92_15205</name>
</gene>
<feature type="domain" description="Rhamnogalacturonase A/B/Epimerase-like pectate lyase" evidence="1">
    <location>
        <begin position="49"/>
        <end position="176"/>
    </location>
</feature>
<name>A0A3G3JZW6_9BACL</name>
<dbReference type="Pfam" id="PF12708">
    <property type="entry name" value="Pect-lyase_RHGA_epim"/>
    <property type="match status" value="1"/>
</dbReference>
<reference evidence="2 3" key="1">
    <citation type="submission" date="2018-10" db="EMBL/GenBank/DDBJ databases">
        <title>Genome Sequence of Cohnella sp.</title>
        <authorList>
            <person name="Srinivasan S."/>
            <person name="Kim M.K."/>
        </authorList>
    </citation>
    <scope>NUCLEOTIDE SEQUENCE [LARGE SCALE GENOMIC DNA]</scope>
    <source>
        <strain evidence="2 3">18JY8-7</strain>
    </source>
</reference>
<evidence type="ECO:0000259" key="1">
    <source>
        <dbReference type="Pfam" id="PF12708"/>
    </source>
</evidence>
<organism evidence="2 3">
    <name type="scientific">Cohnella candidum</name>
    <dbReference type="NCBI Taxonomy" id="2674991"/>
    <lineage>
        <taxon>Bacteria</taxon>
        <taxon>Bacillati</taxon>
        <taxon>Bacillota</taxon>
        <taxon>Bacilli</taxon>
        <taxon>Bacillales</taxon>
        <taxon>Paenibacillaceae</taxon>
        <taxon>Cohnella</taxon>
    </lineage>
</organism>
<accession>A0A3G3JZW6</accession>
<dbReference type="NCBIfam" id="TIGR01409">
    <property type="entry name" value="TAT_signal_seq"/>
    <property type="match status" value="1"/>
</dbReference>
<dbReference type="Gene3D" id="2.160.20.10">
    <property type="entry name" value="Single-stranded right-handed beta-helix, Pectin lyase-like"/>
    <property type="match status" value="1"/>
</dbReference>
<dbReference type="EMBL" id="CP033433">
    <property type="protein sequence ID" value="AYQ73805.1"/>
    <property type="molecule type" value="Genomic_DNA"/>
</dbReference>
<dbReference type="InterPro" id="IPR011050">
    <property type="entry name" value="Pectin_lyase_fold/virulence"/>
</dbReference>
<sequence>MGRRQFLTGVAAAGLALLTGGLLRGKLMPVESASASATPTAQPDKPMAVNIRDFGADPTGKKDSSEAFTRALKFIEDSVSANPAAAAVGDPNRRGRVNLYLPEGSYLVTKPEALMRKSYTTRTVGLTIQGAGRGVTQIVYRNSSAGKYMLYNDDAWMFLTIADIEFVSQNAANNFMYSYSEGGAQNYTFERCLWTGSWNEIFRLEGSNTNSEMTWYHCGFSGAIKRAVYVPAAKGSDQFLNYNFFACQFEVSQGDYLIFEKGGNINVWGGSLIHRDDEKGGTFFKLMNGSHANGVQRFLCIGARFEHRNESSQLIDCGWNDGTVSFISCDMSSQAFRLDPAVHAVFRSANQKMPNIKFQECSLMGKHEFRYSKGSWQAPHNVVYENCEFPQGLAAKDFLVYTAEDGPTGGNAGGQPVVAFRNCRSIGATEETAFFDSDQGYQRSNRAQLTKKLISIKDASGALPARGGQEVFRLPLGAVILNVKFLCTAGAFDGSGPADYWLETSESVPSRIAAVQAASAAQGFRKDEDVFFECGTSARCRLKLRAGPGVEPNRAAYCLVEYIG</sequence>
<protein>
    <submittedName>
        <fullName evidence="2">Twin-arginine translocation signal domain-containing protein</fullName>
    </submittedName>
</protein>
<dbReference type="InterPro" id="IPR006311">
    <property type="entry name" value="TAT_signal"/>
</dbReference>
<dbReference type="AlphaFoldDB" id="A0A3G3JZW6"/>
<evidence type="ECO:0000313" key="3">
    <source>
        <dbReference type="Proteomes" id="UP000269097"/>
    </source>
</evidence>